<dbReference type="InterPro" id="IPR045179">
    <property type="entry name" value="YgfZ/GcvT"/>
</dbReference>
<dbReference type="SUPFAM" id="SSF101790">
    <property type="entry name" value="Aminomethyltransferase beta-barrel domain"/>
    <property type="match status" value="1"/>
</dbReference>
<name>A0ABU1GXA8_9GAMM</name>
<evidence type="ECO:0000313" key="2">
    <source>
        <dbReference type="Proteomes" id="UP001269375"/>
    </source>
</evidence>
<dbReference type="Proteomes" id="UP001269375">
    <property type="component" value="Unassembled WGS sequence"/>
</dbReference>
<reference evidence="1 2" key="1">
    <citation type="submission" date="2023-04" db="EMBL/GenBank/DDBJ databases">
        <title>A long-awaited taxogenomic arrangement of the family Halomonadaceae.</title>
        <authorList>
            <person name="De La Haba R."/>
            <person name="Chuvochina M."/>
            <person name="Wittouck S."/>
            <person name="Arahal D.R."/>
            <person name="Sanchez-Porro C."/>
            <person name="Hugenholtz P."/>
            <person name="Ventosa A."/>
        </authorList>
    </citation>
    <scope>NUCLEOTIDE SEQUENCE [LARGE SCALE GENOMIC DNA]</scope>
    <source>
        <strain evidence="1 2">DSM 22428</strain>
    </source>
</reference>
<dbReference type="Gene3D" id="3.30.70.1400">
    <property type="entry name" value="Aminomethyltransferase beta-barrel domains"/>
    <property type="match status" value="1"/>
</dbReference>
<organism evidence="1 2">
    <name type="scientific">Larsenimonas suaedae</name>
    <dbReference type="NCBI Taxonomy" id="1851019"/>
    <lineage>
        <taxon>Bacteria</taxon>
        <taxon>Pseudomonadati</taxon>
        <taxon>Pseudomonadota</taxon>
        <taxon>Gammaproteobacteria</taxon>
        <taxon>Oceanospirillales</taxon>
        <taxon>Halomonadaceae</taxon>
        <taxon>Larsenimonas</taxon>
    </lineage>
</organism>
<dbReference type="EMBL" id="JARWAO010000006">
    <property type="protein sequence ID" value="MDR5896643.1"/>
    <property type="molecule type" value="Genomic_DNA"/>
</dbReference>
<dbReference type="Gene3D" id="2.40.30.160">
    <property type="match status" value="1"/>
</dbReference>
<dbReference type="InterPro" id="IPR017703">
    <property type="entry name" value="YgfZ/GCV_T_CS"/>
</dbReference>
<dbReference type="InterPro" id="IPR029043">
    <property type="entry name" value="GcvT/YgfZ_C"/>
</dbReference>
<comment type="caution">
    <text evidence="1">The sequence shown here is derived from an EMBL/GenBank/DDBJ whole genome shotgun (WGS) entry which is preliminary data.</text>
</comment>
<dbReference type="PANTHER" id="PTHR22602:SF0">
    <property type="entry name" value="TRANSFERASE CAF17, MITOCHONDRIAL-RELATED"/>
    <property type="match status" value="1"/>
</dbReference>
<protein>
    <submittedName>
        <fullName evidence="1">Folate-binding protein</fullName>
    </submittedName>
</protein>
<gene>
    <name evidence="1" type="ORF">QC825_11205</name>
</gene>
<dbReference type="NCBIfam" id="TIGR03317">
    <property type="entry name" value="ygfZ_signature"/>
    <property type="match status" value="1"/>
</dbReference>
<keyword evidence="2" id="KW-1185">Reference proteome</keyword>
<dbReference type="PIRSF" id="PIRSF006487">
    <property type="entry name" value="GcvT"/>
    <property type="match status" value="1"/>
</dbReference>
<proteinExistence type="predicted"/>
<accession>A0ABU1GXA8</accession>
<dbReference type="RefSeq" id="WP_251590069.1">
    <property type="nucleotide sequence ID" value="NZ_JAMLJI010000001.1"/>
</dbReference>
<sequence>MTDPTSTSVPDAPFAIVELDGPGSATLLQGQSSAAIDLVRPPFAPLIAFCTPKGRMIANGQVVAVGEHRFWLLLDAGLADTVMTHLKKFAAFYKTELTLRSDLQVQKLIAPGDVGHPLPDLPFQMQQHDDIVWLRHPGEHARFLRIATTRDDTLESASDAAWRLEDIDAGLCFLDGEQSEQWLPQMLNWEALGGISFKKGCYTGQEVVARAHYRGQVKKRLVHLSGPRGLALASNDQLSTEDGKRVGSVMVAAESDTTTELLAVVNVSALDATVYHDESRTALTLAPLPYALERVDPETLAAS</sequence>
<dbReference type="SUPFAM" id="SSF103025">
    <property type="entry name" value="Folate-binding domain"/>
    <property type="match status" value="1"/>
</dbReference>
<dbReference type="PANTHER" id="PTHR22602">
    <property type="entry name" value="TRANSFERASE CAF17, MITOCHONDRIAL-RELATED"/>
    <property type="match status" value="1"/>
</dbReference>
<evidence type="ECO:0000313" key="1">
    <source>
        <dbReference type="EMBL" id="MDR5896643.1"/>
    </source>
</evidence>